<sequence length="230" mass="25053">MTTEILSNGSGSVQPLEALFARLESDTLDRSFEAYGNFVEECSNGMTSFFGNFLTYSHVFNVMTDDADLIERLTAAIRRNQQSADYLDQTLPFDCNLLTIERKRFSVTQGEVLLTYAGRSLGQFGDKIELTGGGVWRGHGDREWEDTARKILAREHAAAREVFKAAQAVLPSTRVAEIFAAQKAAPFGADLDATMSAEEARAVRAVQMHPSSAGSATFRSVLTALGAARG</sequence>
<dbReference type="Proteomes" id="UP000078316">
    <property type="component" value="Unassembled WGS sequence"/>
</dbReference>
<organism evidence="1 2">
    <name type="scientific">Methylobacterium platani</name>
    <dbReference type="NCBI Taxonomy" id="427683"/>
    <lineage>
        <taxon>Bacteria</taxon>
        <taxon>Pseudomonadati</taxon>
        <taxon>Pseudomonadota</taxon>
        <taxon>Alphaproteobacteria</taxon>
        <taxon>Hyphomicrobiales</taxon>
        <taxon>Methylobacteriaceae</taxon>
        <taxon>Methylobacterium</taxon>
    </lineage>
</organism>
<evidence type="ECO:0000313" key="1">
    <source>
        <dbReference type="EMBL" id="OAS26304.1"/>
    </source>
</evidence>
<accession>A0A179SIF1</accession>
<dbReference type="EMBL" id="LWHQ01000011">
    <property type="protein sequence ID" value="OAS26304.1"/>
    <property type="molecule type" value="Genomic_DNA"/>
</dbReference>
<gene>
    <name evidence="1" type="ORF">A5481_06205</name>
</gene>
<name>A0A179SIF1_9HYPH</name>
<dbReference type="RefSeq" id="WP_053082580.1">
    <property type="nucleotide sequence ID" value="NZ_LWHQ01000011.1"/>
</dbReference>
<protein>
    <submittedName>
        <fullName evidence="1">Uncharacterized protein</fullName>
    </submittedName>
</protein>
<dbReference type="STRING" id="427683.A5481_06205"/>
<evidence type="ECO:0000313" key="2">
    <source>
        <dbReference type="Proteomes" id="UP000078316"/>
    </source>
</evidence>
<comment type="caution">
    <text evidence="1">The sequence shown here is derived from an EMBL/GenBank/DDBJ whole genome shotgun (WGS) entry which is preliminary data.</text>
</comment>
<proteinExistence type="predicted"/>
<dbReference type="AlphaFoldDB" id="A0A179SIF1"/>
<reference evidence="1 2" key="1">
    <citation type="submission" date="2016-04" db="EMBL/GenBank/DDBJ databases">
        <authorList>
            <person name="Evans L.H."/>
            <person name="Alamgir A."/>
            <person name="Owens N."/>
            <person name="Weber N.D."/>
            <person name="Virtaneva K."/>
            <person name="Barbian K."/>
            <person name="Babar A."/>
            <person name="Rosenke K."/>
        </authorList>
    </citation>
    <scope>NUCLEOTIDE SEQUENCE [LARGE SCALE GENOMIC DNA]</scope>
    <source>
        <strain evidence="1 2">PMB02</strain>
    </source>
</reference>